<organism evidence="1 2">
    <name type="scientific">Ascaris lumbricoides</name>
    <name type="common">Giant roundworm</name>
    <dbReference type="NCBI Taxonomy" id="6252"/>
    <lineage>
        <taxon>Eukaryota</taxon>
        <taxon>Metazoa</taxon>
        <taxon>Ecdysozoa</taxon>
        <taxon>Nematoda</taxon>
        <taxon>Chromadorea</taxon>
        <taxon>Rhabditida</taxon>
        <taxon>Spirurina</taxon>
        <taxon>Ascaridomorpha</taxon>
        <taxon>Ascaridoidea</taxon>
        <taxon>Ascarididae</taxon>
        <taxon>Ascaris</taxon>
    </lineage>
</organism>
<evidence type="ECO:0000313" key="1">
    <source>
        <dbReference type="Proteomes" id="UP000036681"/>
    </source>
</evidence>
<dbReference type="AlphaFoldDB" id="A0A0M3HQ80"/>
<accession>A0A0M3HQ80</accession>
<reference evidence="2" key="1">
    <citation type="submission" date="2017-02" db="UniProtKB">
        <authorList>
            <consortium name="WormBaseParasite"/>
        </authorList>
    </citation>
    <scope>IDENTIFICATION</scope>
</reference>
<proteinExistence type="predicted"/>
<sequence>MLDFETHVSALSTTMQSLTTTVSVLQAYSDTSSVTVKSRPCTFSGQSAILGIDVVYMAKHRCLAQHSCCETVSIVCFVTREHSSHSA</sequence>
<dbReference type="Proteomes" id="UP000036681">
    <property type="component" value="Unplaced"/>
</dbReference>
<name>A0A0M3HQ80_ASCLU</name>
<keyword evidence="1" id="KW-1185">Reference proteome</keyword>
<evidence type="ECO:0000313" key="2">
    <source>
        <dbReference type="WBParaSite" id="ALUE_0000420101-mRNA-1"/>
    </source>
</evidence>
<dbReference type="WBParaSite" id="ALUE_0000420101-mRNA-1">
    <property type="protein sequence ID" value="ALUE_0000420101-mRNA-1"/>
    <property type="gene ID" value="ALUE_0000420101"/>
</dbReference>
<protein>
    <submittedName>
        <fullName evidence="2">Secreted protein</fullName>
    </submittedName>
</protein>